<name>A0A3A1PRF7_VIBHA</name>
<gene>
    <name evidence="1" type="ORF">AL538_02225</name>
    <name evidence="2" type="ORF">DS957_028910</name>
</gene>
<reference evidence="1" key="2">
    <citation type="submission" date="2018-01" db="EMBL/GenBank/DDBJ databases">
        <title>FDA dAtabase for Regulatory Grade micrObial Sequences (FDA-ARGOS): Supporting development and validation of Infectious Disease Dx tests.</title>
        <authorList>
            <person name="Hoffmann M."/>
            <person name="Allard M."/>
            <person name="Evans P."/>
            <person name="Brown E."/>
            <person name="Tallon L."/>
            <person name="Sadzewicz L."/>
            <person name="Sengamalay N."/>
            <person name="Ott S."/>
            <person name="Godinez A."/>
            <person name="Nagaraj S."/>
            <person name="Vyas G."/>
            <person name="Aluvathingal J."/>
            <person name="Nadendla S."/>
            <person name="Geyer C."/>
            <person name="Sichtig H."/>
        </authorList>
    </citation>
    <scope>NUCLEOTIDE SEQUENCE</scope>
    <source>
        <strain evidence="1">FDAARGOS_107</strain>
    </source>
</reference>
<organism evidence="2 4">
    <name type="scientific">Vibrio harveyi</name>
    <name type="common">Beneckea harveyi</name>
    <dbReference type="NCBI Taxonomy" id="669"/>
    <lineage>
        <taxon>Bacteria</taxon>
        <taxon>Pseudomonadati</taxon>
        <taxon>Pseudomonadota</taxon>
        <taxon>Gammaproteobacteria</taxon>
        <taxon>Vibrionales</taxon>
        <taxon>Vibrionaceae</taxon>
        <taxon>Vibrio</taxon>
    </lineage>
</organism>
<evidence type="ECO:0000313" key="1">
    <source>
        <dbReference type="EMBL" id="AMF99360.1"/>
    </source>
</evidence>
<proteinExistence type="predicted"/>
<reference evidence="2 4" key="3">
    <citation type="submission" date="2018-08" db="EMBL/GenBank/DDBJ databases">
        <title>Vibrio harveyi strains pathogenic to white snook Centropomus viridis Lockington (1877) and potential probiotic bacteria.</title>
        <authorList>
            <person name="Soto-Rodriguez S."/>
            <person name="Gomez-Gil B."/>
            <person name="Lozano-Olvera R."/>
        </authorList>
    </citation>
    <scope>NUCLEOTIDE SEQUENCE [LARGE SCALE GENOMIC DNA]</scope>
    <source>
        <strain evidence="2 4">CAIM 1508</strain>
    </source>
</reference>
<dbReference type="RefSeq" id="WP_009697337.1">
    <property type="nucleotide sequence ID" value="NZ_BGNF01000011.1"/>
</dbReference>
<evidence type="ECO:0000313" key="3">
    <source>
        <dbReference type="Proteomes" id="UP000067422"/>
    </source>
</evidence>
<dbReference type="EMBL" id="QOUW02000293">
    <property type="protein sequence ID" value="RIV98298.1"/>
    <property type="molecule type" value="Genomic_DNA"/>
</dbReference>
<accession>A0A3A1PRF7</accession>
<dbReference type="PROSITE" id="PS51257">
    <property type="entry name" value="PROKAR_LIPOPROTEIN"/>
    <property type="match status" value="1"/>
</dbReference>
<evidence type="ECO:0008006" key="5">
    <source>
        <dbReference type="Google" id="ProtNLM"/>
    </source>
</evidence>
<dbReference type="AlphaFoldDB" id="A0A3A1PRF7"/>
<protein>
    <recommendedName>
        <fullName evidence="5">Lipoprotein</fullName>
    </recommendedName>
</protein>
<dbReference type="Proteomes" id="UP000253437">
    <property type="component" value="Unassembled WGS sequence"/>
</dbReference>
<dbReference type="OrthoDB" id="5872724at2"/>
<evidence type="ECO:0000313" key="4">
    <source>
        <dbReference type="Proteomes" id="UP000253437"/>
    </source>
</evidence>
<dbReference type="KEGG" id="vhr:AL538_02225"/>
<reference evidence="3" key="1">
    <citation type="submission" date="2015-12" db="EMBL/GenBank/DDBJ databases">
        <title>FDA dAtabase for Regulatory Grade micrObial Sequences (FDA-ARGOS): Supporting development and validation of Infectious Disease Dx tests.</title>
        <authorList>
            <person name="Hoffmann M."/>
            <person name="Allard M."/>
            <person name="Evans P."/>
            <person name="Brown E."/>
            <person name="Tallon L.J."/>
            <person name="Sadzewicz L."/>
            <person name="Sengamalay N."/>
            <person name="Ott S."/>
            <person name="Godinez A."/>
            <person name="Nagaraj S."/>
            <person name="Vyas G."/>
            <person name="Aluvathingal J."/>
            <person name="Nadendla S."/>
            <person name="Geyer C."/>
            <person name="Sichtig H."/>
        </authorList>
    </citation>
    <scope>NUCLEOTIDE SEQUENCE [LARGE SCALE GENOMIC DNA]</scope>
    <source>
        <strain evidence="3">ATCC 43516</strain>
    </source>
</reference>
<sequence>MKTLVINVTLLILVGCVSKVDKLSYLETWNDKWQECDKVGKETTIVFPQSDWFKSLTLDNKRKVFLYIHFLKDYECTQEEAEKLKSVLSEYDITTLNEVLKGFIYFDMPSNVDVKHLDEQQLIFLSNQILGPFNAITTAEVMGLIKHE</sequence>
<evidence type="ECO:0000313" key="2">
    <source>
        <dbReference type="EMBL" id="RIV98298.1"/>
    </source>
</evidence>
<dbReference type="Proteomes" id="UP000067422">
    <property type="component" value="Chromosome 1"/>
</dbReference>
<dbReference type="EMBL" id="CP014038">
    <property type="protein sequence ID" value="AMF99360.1"/>
    <property type="molecule type" value="Genomic_DNA"/>
</dbReference>
<keyword evidence="3" id="KW-1185">Reference proteome</keyword>